<reference evidence="5" key="1">
    <citation type="submission" date="2023-08" db="EMBL/GenBank/DDBJ databases">
        <authorList>
            <person name="Audoor S."/>
            <person name="Bilcke G."/>
        </authorList>
    </citation>
    <scope>NUCLEOTIDE SEQUENCE</scope>
</reference>
<evidence type="ECO:0000256" key="2">
    <source>
        <dbReference type="ARBA" id="ARBA00022729"/>
    </source>
</evidence>
<dbReference type="AlphaFoldDB" id="A0AAD2FWH5"/>
<comment type="caution">
    <text evidence="5">The sequence shown here is derived from an EMBL/GenBank/DDBJ whole genome shotgun (WGS) entry which is preliminary data.</text>
</comment>
<dbReference type="PANTHER" id="PTHR45672:SF3">
    <property type="entry name" value="THIOREDOXIN DOMAIN-CONTAINING PROTEIN 5"/>
    <property type="match status" value="1"/>
</dbReference>
<dbReference type="GO" id="GO:0005783">
    <property type="term" value="C:endoplasmic reticulum"/>
    <property type="evidence" value="ECO:0007669"/>
    <property type="project" value="TreeGrafter"/>
</dbReference>
<evidence type="ECO:0000256" key="3">
    <source>
        <dbReference type="SAM" id="SignalP"/>
    </source>
</evidence>
<dbReference type="InterPro" id="IPR013766">
    <property type="entry name" value="Thioredoxin_domain"/>
</dbReference>
<dbReference type="PROSITE" id="PS51257">
    <property type="entry name" value="PROKAR_LIPOPROTEIN"/>
    <property type="match status" value="1"/>
</dbReference>
<protein>
    <recommendedName>
        <fullName evidence="4">Thioredoxin domain-containing protein</fullName>
    </recommendedName>
</protein>
<dbReference type="CDD" id="cd02961">
    <property type="entry name" value="PDI_a_family"/>
    <property type="match status" value="1"/>
</dbReference>
<sequence length="227" mass="25332">MKLFFSIFTLSILSSASCKVINLTDDNYFTLTKGKTVFIKFFAPWCGYCKAIAEDWELLAEEWEGSETGLVAEVDCTADESQELCGDIDGFPTIRFGDPTSLEDYDGQREFADMSAFAKENLKPSCGLNNMDLCDDATKELIAGYQAMSSSELEDLAEAVYQTIDGLEKVASEKVTELEEQINTVIAEFTTESAKVKKESNYKYMAAVLRSKEPAEDDEDEAYNEEL</sequence>
<dbReference type="Proteomes" id="UP001295423">
    <property type="component" value="Unassembled WGS sequence"/>
</dbReference>
<keyword evidence="2 3" id="KW-0732">Signal</keyword>
<feature type="domain" description="Thioredoxin" evidence="4">
    <location>
        <begin position="1"/>
        <end position="123"/>
    </location>
</feature>
<dbReference type="GO" id="GO:0006457">
    <property type="term" value="P:protein folding"/>
    <property type="evidence" value="ECO:0007669"/>
    <property type="project" value="TreeGrafter"/>
</dbReference>
<feature type="signal peptide" evidence="3">
    <location>
        <begin position="1"/>
        <end position="18"/>
    </location>
</feature>
<accession>A0AAD2FWH5</accession>
<dbReference type="PROSITE" id="PS00194">
    <property type="entry name" value="THIOREDOXIN_1"/>
    <property type="match status" value="1"/>
</dbReference>
<dbReference type="Pfam" id="PF00085">
    <property type="entry name" value="Thioredoxin"/>
    <property type="match status" value="1"/>
</dbReference>
<gene>
    <name evidence="5" type="ORF">CYCCA115_LOCUS15229</name>
</gene>
<dbReference type="EMBL" id="CAKOGP040001869">
    <property type="protein sequence ID" value="CAJ1954635.1"/>
    <property type="molecule type" value="Genomic_DNA"/>
</dbReference>
<dbReference type="PROSITE" id="PS51352">
    <property type="entry name" value="THIOREDOXIN_2"/>
    <property type="match status" value="1"/>
</dbReference>
<evidence type="ECO:0000256" key="1">
    <source>
        <dbReference type="ARBA" id="ARBA00006347"/>
    </source>
</evidence>
<name>A0AAD2FWH5_9STRA</name>
<proteinExistence type="inferred from homology"/>
<dbReference type="Gene3D" id="3.40.30.10">
    <property type="entry name" value="Glutaredoxin"/>
    <property type="match status" value="1"/>
</dbReference>
<evidence type="ECO:0000259" key="4">
    <source>
        <dbReference type="PROSITE" id="PS51352"/>
    </source>
</evidence>
<evidence type="ECO:0000313" key="6">
    <source>
        <dbReference type="Proteomes" id="UP001295423"/>
    </source>
</evidence>
<dbReference type="SUPFAM" id="SSF52833">
    <property type="entry name" value="Thioredoxin-like"/>
    <property type="match status" value="1"/>
</dbReference>
<dbReference type="InterPro" id="IPR051063">
    <property type="entry name" value="PDI"/>
</dbReference>
<comment type="similarity">
    <text evidence="1">Belongs to the protein disulfide isomerase family.</text>
</comment>
<dbReference type="GO" id="GO:0003756">
    <property type="term" value="F:protein disulfide isomerase activity"/>
    <property type="evidence" value="ECO:0007669"/>
    <property type="project" value="TreeGrafter"/>
</dbReference>
<dbReference type="PANTHER" id="PTHR45672">
    <property type="entry name" value="PROTEIN DISULFIDE-ISOMERASE C17H9.14C-RELATED"/>
    <property type="match status" value="1"/>
</dbReference>
<dbReference type="InterPro" id="IPR017937">
    <property type="entry name" value="Thioredoxin_CS"/>
</dbReference>
<evidence type="ECO:0000313" key="5">
    <source>
        <dbReference type="EMBL" id="CAJ1954635.1"/>
    </source>
</evidence>
<keyword evidence="6" id="KW-1185">Reference proteome</keyword>
<feature type="chain" id="PRO_5041944713" description="Thioredoxin domain-containing protein" evidence="3">
    <location>
        <begin position="19"/>
        <end position="227"/>
    </location>
</feature>
<dbReference type="InterPro" id="IPR036249">
    <property type="entry name" value="Thioredoxin-like_sf"/>
</dbReference>
<organism evidence="5 6">
    <name type="scientific">Cylindrotheca closterium</name>
    <dbReference type="NCBI Taxonomy" id="2856"/>
    <lineage>
        <taxon>Eukaryota</taxon>
        <taxon>Sar</taxon>
        <taxon>Stramenopiles</taxon>
        <taxon>Ochrophyta</taxon>
        <taxon>Bacillariophyta</taxon>
        <taxon>Bacillariophyceae</taxon>
        <taxon>Bacillariophycidae</taxon>
        <taxon>Bacillariales</taxon>
        <taxon>Bacillariaceae</taxon>
        <taxon>Cylindrotheca</taxon>
    </lineage>
</organism>